<dbReference type="RefSeq" id="WP_066329172.1">
    <property type="nucleotide sequence ID" value="NZ_BJVF01000008.1"/>
</dbReference>
<accession>A0A1B9DJJ9</accession>
<sequence length="111" mass="12862">MKVEQKEHTITIKDTQGDFNSFLTKVSDQYKSFENHNIIIDLLGYKDEIEASELKLFLPLSKKHKKAKKSFVVVVADFDYNALPEKFTVVPSLLEAHDIIEMEEIERDLGF</sequence>
<keyword evidence="5" id="KW-1185">Reference proteome</keyword>
<evidence type="ECO:0000313" key="6">
    <source>
        <dbReference type="Proteomes" id="UP000321579"/>
    </source>
</evidence>
<reference evidence="2" key="2">
    <citation type="submission" date="2016-03" db="EMBL/GenBank/DDBJ databases">
        <authorList>
            <person name="Ploux O."/>
        </authorList>
    </citation>
    <scope>NUCLEOTIDE SEQUENCE</scope>
    <source>
        <strain evidence="2">NBRC 105008</strain>
    </source>
</reference>
<evidence type="ECO:0000313" key="3">
    <source>
        <dbReference type="EMBL" id="SDJ92366.1"/>
    </source>
</evidence>
<organism evidence="2 4">
    <name type="scientific">Flavobacterium glycines</name>
    <dbReference type="NCBI Taxonomy" id="551990"/>
    <lineage>
        <taxon>Bacteria</taxon>
        <taxon>Pseudomonadati</taxon>
        <taxon>Bacteroidota</taxon>
        <taxon>Flavobacteriia</taxon>
        <taxon>Flavobacteriales</taxon>
        <taxon>Flavobacteriaceae</taxon>
        <taxon>Flavobacterium</taxon>
    </lineage>
</organism>
<dbReference type="AlphaFoldDB" id="A0A1B9DJJ9"/>
<evidence type="ECO:0000313" key="4">
    <source>
        <dbReference type="Proteomes" id="UP000093226"/>
    </source>
</evidence>
<evidence type="ECO:0000313" key="2">
    <source>
        <dbReference type="EMBL" id="OCB69875.1"/>
    </source>
</evidence>
<dbReference type="Proteomes" id="UP000093226">
    <property type="component" value="Unassembled WGS sequence"/>
</dbReference>
<dbReference type="OrthoDB" id="1442602at2"/>
<reference evidence="4" key="1">
    <citation type="submission" date="2016-03" db="EMBL/GenBank/DDBJ databases">
        <title>Draft genome sequence of Paenibacillus glacialis DSM 22343.</title>
        <authorList>
            <person name="Shin S.-K."/>
            <person name="Yi H."/>
        </authorList>
    </citation>
    <scope>NUCLEOTIDE SEQUENCE [LARGE SCALE GENOMIC DNA]</scope>
    <source>
        <strain evidence="4">NBRC 105008</strain>
    </source>
</reference>
<gene>
    <name evidence="2" type="ORF">FBGL_13275</name>
    <name evidence="1" type="ORF">FGL01_27480</name>
    <name evidence="3" type="ORF">SAMN05192550_3031</name>
</gene>
<reference evidence="3 5" key="3">
    <citation type="submission" date="2016-10" db="EMBL/GenBank/DDBJ databases">
        <authorList>
            <person name="Varghese N."/>
            <person name="Submissions S."/>
        </authorList>
    </citation>
    <scope>NUCLEOTIDE SEQUENCE [LARGE SCALE GENOMIC DNA]</scope>
    <source>
        <strain evidence="3 5">Gm-149</strain>
    </source>
</reference>
<protein>
    <submittedName>
        <fullName evidence="2">Ribonuclease Z</fullName>
    </submittedName>
</protein>
<evidence type="ECO:0000313" key="1">
    <source>
        <dbReference type="EMBL" id="GEL12009.1"/>
    </source>
</evidence>
<evidence type="ECO:0000313" key="5">
    <source>
        <dbReference type="Proteomes" id="UP000182367"/>
    </source>
</evidence>
<dbReference type="Proteomes" id="UP000321579">
    <property type="component" value="Unassembled WGS sequence"/>
</dbReference>
<dbReference type="Proteomes" id="UP000182367">
    <property type="component" value="Unassembled WGS sequence"/>
</dbReference>
<dbReference type="EMBL" id="LVEO01000024">
    <property type="protein sequence ID" value="OCB69875.1"/>
    <property type="molecule type" value="Genomic_DNA"/>
</dbReference>
<dbReference type="EMBL" id="FNEO01000008">
    <property type="protein sequence ID" value="SDJ92366.1"/>
    <property type="molecule type" value="Genomic_DNA"/>
</dbReference>
<proteinExistence type="predicted"/>
<dbReference type="EMBL" id="BJVF01000008">
    <property type="protein sequence ID" value="GEL12009.1"/>
    <property type="molecule type" value="Genomic_DNA"/>
</dbReference>
<comment type="caution">
    <text evidence="2">The sequence shown here is derived from an EMBL/GenBank/DDBJ whole genome shotgun (WGS) entry which is preliminary data.</text>
</comment>
<dbReference type="STRING" id="551990.SAMN05192550_3031"/>
<name>A0A1B9DJJ9_9FLAO</name>
<reference evidence="1 6" key="4">
    <citation type="submission" date="2019-07" db="EMBL/GenBank/DDBJ databases">
        <title>Whole genome shotgun sequence of Flavobacterium glycines NBRC 105008.</title>
        <authorList>
            <person name="Hosoyama A."/>
            <person name="Uohara A."/>
            <person name="Ohji S."/>
            <person name="Ichikawa N."/>
        </authorList>
    </citation>
    <scope>NUCLEOTIDE SEQUENCE [LARGE SCALE GENOMIC DNA]</scope>
    <source>
        <strain evidence="1 6">NBRC 105008</strain>
    </source>
</reference>